<feature type="transmembrane region" description="Helical" evidence="2">
    <location>
        <begin position="345"/>
        <end position="363"/>
    </location>
</feature>
<feature type="transmembrane region" description="Helical" evidence="2">
    <location>
        <begin position="316"/>
        <end position="333"/>
    </location>
</feature>
<dbReference type="InterPro" id="IPR050327">
    <property type="entry name" value="Proton-linked_MCT"/>
</dbReference>
<sequence length="495" mass="53069">MPERGSSSPPATDALRRRALTDRCWGVPFAVASSAFLLVMVSSCYGYLAVLFMEKYAINHEQVSRISSALVIAHSSSGLLVSQLQRKLSVYHISLLGGVLASSGLVSSAFAPSVGWMTFTFGVLYGTGIGTALLGLSLYLLMYFEEYRGTATAIMWIFRATSGMAAMPLLWKLTEIYGVQGCLLIAGGMVMHVVPIIMLIKHPQPCLLRFSKSAVQDTKDPATLSKKSAENGGKDSAPPYSQPQQPPSTPNEKKLTTSTSSVNNVTQVALASFRSFPFYVMVLFSVVTEYVFVTFSMTVVAYAVDKGWKLQNGNQLVIYNAVGLLAGRLVAPFATDKIRSSRCPVAVASLSSAAGLFLLLPVVKTFVGLAVLTCVMGVGMGYILCIKTVLMGDYMVVEGVSFCCGVAGILAIPVWIAGPSIIGFFRDTRGSYDLLYVTFSALSLFVAAMLLILACRDAAGRRRQLGDSDRSGGATEMKAANKPKVLGVEEKVARF</sequence>
<dbReference type="AlphaFoldDB" id="A0A023GMX3"/>
<dbReference type="GO" id="GO:0008028">
    <property type="term" value="F:monocarboxylic acid transmembrane transporter activity"/>
    <property type="evidence" value="ECO:0007669"/>
    <property type="project" value="TreeGrafter"/>
</dbReference>
<proteinExistence type="evidence at transcript level"/>
<evidence type="ECO:0000313" key="3">
    <source>
        <dbReference type="EMBL" id="JAC34493.1"/>
    </source>
</evidence>
<dbReference type="PANTHER" id="PTHR11360">
    <property type="entry name" value="MONOCARBOXYLATE TRANSPORTER"/>
    <property type="match status" value="1"/>
</dbReference>
<feature type="transmembrane region" description="Helical" evidence="2">
    <location>
        <begin position="25"/>
        <end position="50"/>
    </location>
</feature>
<keyword evidence="2" id="KW-1133">Transmembrane helix</keyword>
<feature type="transmembrane region" description="Helical" evidence="2">
    <location>
        <begin position="278"/>
        <end position="304"/>
    </location>
</feature>
<keyword evidence="2" id="KW-0472">Membrane</keyword>
<dbReference type="PANTHER" id="PTHR11360:SF303">
    <property type="entry name" value="MAJOR FACILITATOR SUPERFAMILY (MFS) PROFILE DOMAIN-CONTAINING PROTEIN"/>
    <property type="match status" value="1"/>
</dbReference>
<feature type="transmembrane region" description="Helical" evidence="2">
    <location>
        <begin position="402"/>
        <end position="422"/>
    </location>
</feature>
<feature type="transmembrane region" description="Helical" evidence="2">
    <location>
        <begin position="177"/>
        <end position="200"/>
    </location>
</feature>
<dbReference type="InterPro" id="IPR036259">
    <property type="entry name" value="MFS_trans_sf"/>
</dbReference>
<feature type="transmembrane region" description="Helical" evidence="2">
    <location>
        <begin position="434"/>
        <end position="455"/>
    </location>
</feature>
<protein>
    <submittedName>
        <fullName evidence="3">Putative monocarboxylate transporter ixodes scapularis monocarboxylate transporter</fullName>
    </submittedName>
</protein>
<evidence type="ECO:0000256" key="2">
    <source>
        <dbReference type="SAM" id="Phobius"/>
    </source>
</evidence>
<dbReference type="SUPFAM" id="SSF103473">
    <property type="entry name" value="MFS general substrate transporter"/>
    <property type="match status" value="1"/>
</dbReference>
<organism evidence="3">
    <name type="scientific">Amblyomma triste</name>
    <name type="common">Neotropical tick</name>
    <dbReference type="NCBI Taxonomy" id="251400"/>
    <lineage>
        <taxon>Eukaryota</taxon>
        <taxon>Metazoa</taxon>
        <taxon>Ecdysozoa</taxon>
        <taxon>Arthropoda</taxon>
        <taxon>Chelicerata</taxon>
        <taxon>Arachnida</taxon>
        <taxon>Acari</taxon>
        <taxon>Parasitiformes</taxon>
        <taxon>Ixodida</taxon>
        <taxon>Ixodoidea</taxon>
        <taxon>Ixodidae</taxon>
        <taxon>Amblyomminae</taxon>
        <taxon>Amblyomma</taxon>
    </lineage>
</organism>
<feature type="region of interest" description="Disordered" evidence="1">
    <location>
        <begin position="221"/>
        <end position="258"/>
    </location>
</feature>
<feature type="compositionally biased region" description="Pro residues" evidence="1">
    <location>
        <begin position="240"/>
        <end position="249"/>
    </location>
</feature>
<reference evidence="3" key="1">
    <citation type="submission" date="2014-03" db="EMBL/GenBank/DDBJ databases">
        <title>The sialotranscriptome of Amblyomma triste, Amblyomma parvum and Amblyomma cajennense ticks, uncovered by 454-based RNA-seq.</title>
        <authorList>
            <person name="Garcia G.R."/>
            <person name="Gardinassi L.G."/>
            <person name="Ribeiro J.M."/>
            <person name="Anatriello E."/>
            <person name="Ferreira B.R."/>
            <person name="Moreira H.N."/>
            <person name="Mafra C."/>
            <person name="Olegario M.M."/>
            <person name="Szabo P.J."/>
            <person name="Miranda-Santos I.K."/>
            <person name="Maruyama S.R."/>
        </authorList>
    </citation>
    <scope>NUCLEOTIDE SEQUENCE</scope>
    <source>
        <strain evidence="3">Mato Grasso do Sul</strain>
        <tissue evidence="3">Salivary glands</tissue>
    </source>
</reference>
<dbReference type="Gene3D" id="1.20.1250.20">
    <property type="entry name" value="MFS general substrate transporter like domains"/>
    <property type="match status" value="1"/>
</dbReference>
<feature type="transmembrane region" description="Helical" evidence="2">
    <location>
        <begin position="88"/>
        <end position="110"/>
    </location>
</feature>
<dbReference type="Pfam" id="PF07690">
    <property type="entry name" value="MFS_1"/>
    <property type="match status" value="1"/>
</dbReference>
<name>A0A023GMX3_AMBTT</name>
<dbReference type="EMBL" id="GBBM01000925">
    <property type="protein sequence ID" value="JAC34493.1"/>
    <property type="molecule type" value="mRNA"/>
</dbReference>
<feature type="transmembrane region" description="Helical" evidence="2">
    <location>
        <begin position="116"/>
        <end position="141"/>
    </location>
</feature>
<dbReference type="InterPro" id="IPR011701">
    <property type="entry name" value="MFS"/>
</dbReference>
<evidence type="ECO:0000256" key="1">
    <source>
        <dbReference type="SAM" id="MobiDB-lite"/>
    </source>
</evidence>
<accession>A0A023GMX3</accession>
<feature type="transmembrane region" description="Helical" evidence="2">
    <location>
        <begin position="369"/>
        <end position="390"/>
    </location>
</feature>
<keyword evidence="2" id="KW-0812">Transmembrane</keyword>
<feature type="transmembrane region" description="Helical" evidence="2">
    <location>
        <begin position="153"/>
        <end position="171"/>
    </location>
</feature>